<evidence type="ECO:0000313" key="4">
    <source>
        <dbReference type="Proteomes" id="UP000306274"/>
    </source>
</evidence>
<keyword evidence="2" id="KW-1133">Transmembrane helix</keyword>
<comment type="caution">
    <text evidence="3">The sequence shown here is derived from an EMBL/GenBank/DDBJ whole genome shotgun (WGS) entry which is preliminary data.</text>
</comment>
<evidence type="ECO:0000256" key="1">
    <source>
        <dbReference type="SAM" id="MobiDB-lite"/>
    </source>
</evidence>
<feature type="region of interest" description="Disordered" evidence="1">
    <location>
        <begin position="1"/>
        <end position="25"/>
    </location>
</feature>
<organism evidence="3 4">
    <name type="scientific">Streptomyces rhizosphaericola</name>
    <dbReference type="NCBI Taxonomy" id="2564098"/>
    <lineage>
        <taxon>Bacteria</taxon>
        <taxon>Bacillati</taxon>
        <taxon>Actinomycetota</taxon>
        <taxon>Actinomycetes</taxon>
        <taxon>Kitasatosporales</taxon>
        <taxon>Streptomycetaceae</taxon>
        <taxon>Streptomyces</taxon>
    </lineage>
</organism>
<feature type="transmembrane region" description="Helical" evidence="2">
    <location>
        <begin position="55"/>
        <end position="76"/>
    </location>
</feature>
<evidence type="ECO:0000313" key="3">
    <source>
        <dbReference type="EMBL" id="TGZ11299.1"/>
    </source>
</evidence>
<dbReference type="EMBL" id="SRZK01000031">
    <property type="protein sequence ID" value="TGZ11299.1"/>
    <property type="molecule type" value="Genomic_DNA"/>
</dbReference>
<protein>
    <submittedName>
        <fullName evidence="3">Uncharacterized protein</fullName>
    </submittedName>
</protein>
<sequence>MMRVKSLVGAANPVPAPEREQQPDGLSARALTELAALVGTPSPSAAPRRTPRRRLLMAAGACTVAAAVVVGVTAVLSGLEEPGGGPLADEPFYASTAELEEEADLIVLARLGAGREETADDSDRTVATAVVAATAKGADPGRTVEVSYTTPGSGPETADLTEGKEYVLLLDPQDDGRFTLVNTTQGVYEVNGGRAVAGADNDVTLSTGVLKALRLTS</sequence>
<reference evidence="3 4" key="1">
    <citation type="submission" date="2019-04" db="EMBL/GenBank/DDBJ databases">
        <title>Streptomyces rhizosphaericola sp. nov., an actinobacterium isolated from the wheat rhizosphere.</title>
        <authorList>
            <person name="Vargas Hoyos H.A."/>
            <person name="Santos S.N."/>
            <person name="Genuario D.B."/>
            <person name="Melo I.S."/>
            <person name="Da Silva L.J."/>
            <person name="Da Silva F.S.P."/>
            <person name="Zucchi T.D."/>
        </authorList>
    </citation>
    <scope>NUCLEOTIDE SEQUENCE [LARGE SCALE GENOMIC DNA]</scope>
    <source>
        <strain evidence="3 4">1AS2c</strain>
    </source>
</reference>
<keyword evidence="2" id="KW-0472">Membrane</keyword>
<keyword evidence="4" id="KW-1185">Reference proteome</keyword>
<gene>
    <name evidence="3" type="ORF">E5Z02_05500</name>
</gene>
<keyword evidence="2" id="KW-0812">Transmembrane</keyword>
<evidence type="ECO:0000256" key="2">
    <source>
        <dbReference type="SAM" id="Phobius"/>
    </source>
</evidence>
<proteinExistence type="predicted"/>
<accession>A0ABY2PJQ1</accession>
<dbReference type="Proteomes" id="UP000306274">
    <property type="component" value="Unassembled WGS sequence"/>
</dbReference>
<dbReference type="RefSeq" id="WP_136015631.1">
    <property type="nucleotide sequence ID" value="NZ_SRZK01000031.1"/>
</dbReference>
<name>A0ABY2PJQ1_9ACTN</name>